<proteinExistence type="inferred from homology"/>
<comment type="similarity">
    <text evidence="1">Belongs to the AB hydrolase superfamily. Lipase family.</text>
</comment>
<evidence type="ECO:0000256" key="9">
    <source>
        <dbReference type="SAM" id="Phobius"/>
    </source>
</evidence>
<dbReference type="GO" id="GO:0016042">
    <property type="term" value="P:lipid catabolic process"/>
    <property type="evidence" value="ECO:0007669"/>
    <property type="project" value="UniProtKB-KW"/>
</dbReference>
<dbReference type="InterPro" id="IPR032675">
    <property type="entry name" value="LRR_dom_sf"/>
</dbReference>
<dbReference type="PROSITE" id="PS51450">
    <property type="entry name" value="LRR"/>
    <property type="match status" value="6"/>
</dbReference>
<dbReference type="InterPro" id="IPR000073">
    <property type="entry name" value="AB_hydrolase_1"/>
</dbReference>
<evidence type="ECO:0000256" key="1">
    <source>
        <dbReference type="ARBA" id="ARBA00010701"/>
    </source>
</evidence>
<dbReference type="InterPro" id="IPR029058">
    <property type="entry name" value="AB_hydrolase_fold"/>
</dbReference>
<organism evidence="11 12">
    <name type="scientific">Aquatica leii</name>
    <dbReference type="NCBI Taxonomy" id="1421715"/>
    <lineage>
        <taxon>Eukaryota</taxon>
        <taxon>Metazoa</taxon>
        <taxon>Ecdysozoa</taxon>
        <taxon>Arthropoda</taxon>
        <taxon>Hexapoda</taxon>
        <taxon>Insecta</taxon>
        <taxon>Pterygota</taxon>
        <taxon>Neoptera</taxon>
        <taxon>Endopterygota</taxon>
        <taxon>Coleoptera</taxon>
        <taxon>Polyphaga</taxon>
        <taxon>Elateriformia</taxon>
        <taxon>Elateroidea</taxon>
        <taxon>Lampyridae</taxon>
        <taxon>Luciolinae</taxon>
        <taxon>Aquatica</taxon>
    </lineage>
</organism>
<keyword evidence="6" id="KW-0442">Lipid degradation</keyword>
<gene>
    <name evidence="11" type="ORF">RN001_015465</name>
</gene>
<feature type="domain" description="AB hydrolase-1" evidence="10">
    <location>
        <begin position="2"/>
        <end position="142"/>
    </location>
</feature>
<dbReference type="SUPFAM" id="SSF53474">
    <property type="entry name" value="alpha/beta-Hydrolases"/>
    <property type="match status" value="1"/>
</dbReference>
<keyword evidence="5" id="KW-0378">Hydrolase</keyword>
<evidence type="ECO:0000259" key="10">
    <source>
        <dbReference type="Pfam" id="PF00561"/>
    </source>
</evidence>
<name>A0AAN7S6N7_9COLE</name>
<evidence type="ECO:0000256" key="4">
    <source>
        <dbReference type="ARBA" id="ARBA00022737"/>
    </source>
</evidence>
<evidence type="ECO:0000256" key="7">
    <source>
        <dbReference type="ARBA" id="ARBA00023098"/>
    </source>
</evidence>
<keyword evidence="9" id="KW-1133">Transmembrane helix</keyword>
<comment type="caution">
    <text evidence="11">The sequence shown here is derived from an EMBL/GenBank/DDBJ whole genome shotgun (WGS) entry which is preliminary data.</text>
</comment>
<evidence type="ECO:0000256" key="5">
    <source>
        <dbReference type="ARBA" id="ARBA00022801"/>
    </source>
</evidence>
<keyword evidence="12" id="KW-1185">Reference proteome</keyword>
<dbReference type="GO" id="GO:0016787">
    <property type="term" value="F:hydrolase activity"/>
    <property type="evidence" value="ECO:0007669"/>
    <property type="project" value="UniProtKB-KW"/>
</dbReference>
<dbReference type="Pfam" id="PF13855">
    <property type="entry name" value="LRR_8"/>
    <property type="match status" value="2"/>
</dbReference>
<dbReference type="InterPro" id="IPR001611">
    <property type="entry name" value="Leu-rich_rpt"/>
</dbReference>
<evidence type="ECO:0000313" key="11">
    <source>
        <dbReference type="EMBL" id="KAK4873436.1"/>
    </source>
</evidence>
<dbReference type="SUPFAM" id="SSF52058">
    <property type="entry name" value="L domain-like"/>
    <property type="match status" value="2"/>
</dbReference>
<keyword evidence="8" id="KW-0325">Glycoprotein</keyword>
<keyword evidence="9" id="KW-0812">Transmembrane</keyword>
<evidence type="ECO:0000313" key="12">
    <source>
        <dbReference type="Proteomes" id="UP001353858"/>
    </source>
</evidence>
<evidence type="ECO:0000256" key="6">
    <source>
        <dbReference type="ARBA" id="ARBA00022963"/>
    </source>
</evidence>
<dbReference type="SMART" id="SM00369">
    <property type="entry name" value="LRR_TYP"/>
    <property type="match status" value="12"/>
</dbReference>
<dbReference type="FunFam" id="3.40.50.1820:FF:000057">
    <property type="entry name" value="Lipase"/>
    <property type="match status" value="1"/>
</dbReference>
<dbReference type="Pfam" id="PF00560">
    <property type="entry name" value="LRR_1"/>
    <property type="match status" value="1"/>
</dbReference>
<keyword evidence="3" id="KW-0732">Signal</keyword>
<dbReference type="InterPro" id="IPR003591">
    <property type="entry name" value="Leu-rich_rpt_typical-subtyp"/>
</dbReference>
<accession>A0AAN7S6N7</accession>
<protein>
    <recommendedName>
        <fullName evidence="10">AB hydrolase-1 domain-containing protein</fullName>
    </recommendedName>
</protein>
<dbReference type="Gene3D" id="3.40.50.1820">
    <property type="entry name" value="alpha/beta hydrolase"/>
    <property type="match status" value="1"/>
</dbReference>
<dbReference type="SMART" id="SM00365">
    <property type="entry name" value="LRR_SD22"/>
    <property type="match status" value="7"/>
</dbReference>
<dbReference type="Pfam" id="PF00561">
    <property type="entry name" value="Abhydrolase_1"/>
    <property type="match status" value="1"/>
</dbReference>
<evidence type="ECO:0000256" key="3">
    <source>
        <dbReference type="ARBA" id="ARBA00022729"/>
    </source>
</evidence>
<sequence>MHGLFGTSRDFIIMGPERGLGYLLADKGYDVWIGNARGSEYSRKHAVLNPDFNPEYWDFSFHEIGYYDLPAVLNLIKQTTKKNQISYIGNSMGTTVFYVLTSERPTYNKNFNVMIALAPSAYMSHMSNPLIKALASISDYLNRLGQFLGFNEIPPKGFGRLLGLSSEIFCQKDSPFIEYCRSIFFLIGGFNPEQLNKSAVVHIFRDGPSPVSRLQLVHFAQSINFGYFRHFDFGPSKNVQKYGKTKPPIYDLSRISVPVNLFYSKGDVLCTPKTMRVLVIVCFIRSVFSMTCQEEMVYQRVYGYIYSITCSNLNDTNVHELNYIVTYNQVRLTIDNSILTNITSDTFKNIPNTIELVIKNSLVSQLYFIPKTLKLLSLVNNSLTTLQNDFGNSHYLRSINLSHNALNTFPLGILHESIEELDLSHNKYENFDVKCEVTQTIRLRLSYNRIKTLDQFPFKCLPLLNHLYLDFNDLAQLPQFESLSYLTKLFLNNNDISKIDDAFLGLENLNELNLAHNKILIILANDFRDLHQLKTLNLQHNALHNITLPKINLIELNLENNNLKLMPNLTLSALKKLRVSHNTFLNVNFESFGKLTHLSLSNCSIGTLNAHLQNLKDLEFLDLSFNALDLDKNTFSGLENLRELDLSWNRLGLIPSLTFSSQSNLEKLNLSHNSFKDLTEIAFADLLELRVLDLSFNRLEHITDDVFTFLRNLQQLYLSHNQLAFIEYNSIVSRLRKVRVFDIRYNNFSCQFLIDLVRYFNVSRITFGTRLDENQAGFDCEKIVSSSNLTSAVLIVVIMFLILSSIIIFIARRYFRVLLTNINSEEIQLTYNSYCYRPRLA</sequence>
<keyword evidence="2" id="KW-0433">Leucine-rich repeat</keyword>
<feature type="transmembrane region" description="Helical" evidence="9">
    <location>
        <begin position="789"/>
        <end position="811"/>
    </location>
</feature>
<dbReference type="Gene3D" id="3.80.10.10">
    <property type="entry name" value="Ribonuclease Inhibitor"/>
    <property type="match status" value="3"/>
</dbReference>
<keyword evidence="7" id="KW-0443">Lipid metabolism</keyword>
<dbReference type="PANTHER" id="PTHR11005">
    <property type="entry name" value="LYSOSOMAL ACID LIPASE-RELATED"/>
    <property type="match status" value="1"/>
</dbReference>
<keyword evidence="9" id="KW-0472">Membrane</keyword>
<dbReference type="AlphaFoldDB" id="A0AAN7S6N7"/>
<keyword evidence="4" id="KW-0677">Repeat</keyword>
<dbReference type="EMBL" id="JARPUR010000007">
    <property type="protein sequence ID" value="KAK4873436.1"/>
    <property type="molecule type" value="Genomic_DNA"/>
</dbReference>
<reference evidence="12" key="1">
    <citation type="submission" date="2023-01" db="EMBL/GenBank/DDBJ databases">
        <title>Key to firefly adult light organ development and bioluminescence: homeobox transcription factors regulate luciferase expression and transportation to peroxisome.</title>
        <authorList>
            <person name="Fu X."/>
        </authorList>
    </citation>
    <scope>NUCLEOTIDE SEQUENCE [LARGE SCALE GENOMIC DNA]</scope>
</reference>
<evidence type="ECO:0000256" key="8">
    <source>
        <dbReference type="ARBA" id="ARBA00023180"/>
    </source>
</evidence>
<evidence type="ECO:0000256" key="2">
    <source>
        <dbReference type="ARBA" id="ARBA00022614"/>
    </source>
</evidence>
<dbReference type="Proteomes" id="UP001353858">
    <property type="component" value="Unassembled WGS sequence"/>
</dbReference>